<feature type="domain" description="Sleeping Beauty transposase HTH" evidence="2">
    <location>
        <begin position="8"/>
        <end position="59"/>
    </location>
</feature>
<dbReference type="PANTHER" id="PTHR23022">
    <property type="entry name" value="TRANSPOSABLE ELEMENT-RELATED"/>
    <property type="match status" value="1"/>
</dbReference>
<keyword evidence="4" id="KW-1185">Reference proteome</keyword>
<name>A0A3Q3SGS8_9TELE</name>
<accession>A0A3Q3SGS8</accession>
<evidence type="ECO:0000313" key="3">
    <source>
        <dbReference type="Ensembl" id="ENSMAMP00000024275.1"/>
    </source>
</evidence>
<dbReference type="Gene3D" id="1.10.10.10">
    <property type="entry name" value="Winged helix-like DNA-binding domain superfamily/Winged helix DNA-binding domain"/>
    <property type="match status" value="1"/>
</dbReference>
<dbReference type="PANTHER" id="PTHR23022:SF135">
    <property type="entry name" value="SI:DKEY-77F5.3"/>
    <property type="match status" value="1"/>
</dbReference>
<evidence type="ECO:0000313" key="4">
    <source>
        <dbReference type="Proteomes" id="UP000261640"/>
    </source>
</evidence>
<dbReference type="Pfam" id="PF25787">
    <property type="entry name" value="HTH_SB"/>
    <property type="match status" value="1"/>
</dbReference>
<evidence type="ECO:0000259" key="2">
    <source>
        <dbReference type="Pfam" id="PF25787"/>
    </source>
</evidence>
<dbReference type="STRING" id="205130.ENSMAMP00000024275"/>
<dbReference type="Pfam" id="PF13358">
    <property type="entry name" value="DDE_3"/>
    <property type="match status" value="1"/>
</dbReference>
<dbReference type="InterPro" id="IPR036397">
    <property type="entry name" value="RNaseH_sf"/>
</dbReference>
<dbReference type="GO" id="GO:0003676">
    <property type="term" value="F:nucleic acid binding"/>
    <property type="evidence" value="ECO:0007669"/>
    <property type="project" value="InterPro"/>
</dbReference>
<dbReference type="InterPro" id="IPR036388">
    <property type="entry name" value="WH-like_DNA-bd_sf"/>
</dbReference>
<dbReference type="AlphaFoldDB" id="A0A3Q3SGS8"/>
<dbReference type="InterPro" id="IPR057667">
    <property type="entry name" value="HTH_SB"/>
</dbReference>
<feature type="domain" description="Tc1-like transposase DDE" evidence="1">
    <location>
        <begin position="101"/>
        <end position="252"/>
    </location>
</feature>
<dbReference type="GeneTree" id="ENSGT01120000271870"/>
<protein>
    <submittedName>
        <fullName evidence="3">Uncharacterized protein</fullName>
    </submittedName>
</protein>
<reference evidence="3" key="2">
    <citation type="submission" date="2025-09" db="UniProtKB">
        <authorList>
            <consortium name="Ensembl"/>
        </authorList>
    </citation>
    <scope>IDENTIFICATION</scope>
</reference>
<reference evidence="3" key="1">
    <citation type="submission" date="2025-08" db="UniProtKB">
        <authorList>
            <consortium name="Ensembl"/>
        </authorList>
    </citation>
    <scope>IDENTIFICATION</scope>
</reference>
<dbReference type="InParanoid" id="A0A3Q3SGS8"/>
<sequence>MSEQMRIMRSKELPKELRDRIVARHRSGQGYKRISAALKVPKSTVASIILKWKKFGTTRTLPRPGRPVARRKPLLSARHMKARIEFAKKHMKDSQTMRNKIFWSDETKIELFGVNSKQYVWRKPGTAHHLPNTIPTVKHGGGSIMLWGCFSAAGTGRLVAIEGKMNAAKYRDILEENLFQSAQDLRLGRRFTFQQDNDPKHTAKITKEGLRNNSVTVLDWPSQSPDLNPIEHVWRDLKMAVHQRSPSNLTELERICKEEWQRIPKSRCEKLVASFPRRLMAVLAQKGASTQY</sequence>
<proteinExistence type="predicted"/>
<dbReference type="SUPFAM" id="SSF46689">
    <property type="entry name" value="Homeodomain-like"/>
    <property type="match status" value="1"/>
</dbReference>
<dbReference type="InterPro" id="IPR038717">
    <property type="entry name" value="Tc1-like_DDE_dom"/>
</dbReference>
<dbReference type="Gene3D" id="3.30.420.10">
    <property type="entry name" value="Ribonuclease H-like superfamily/Ribonuclease H"/>
    <property type="match status" value="1"/>
</dbReference>
<evidence type="ECO:0000259" key="1">
    <source>
        <dbReference type="Pfam" id="PF13358"/>
    </source>
</evidence>
<dbReference type="InterPro" id="IPR009057">
    <property type="entry name" value="Homeodomain-like_sf"/>
</dbReference>
<dbReference type="InterPro" id="IPR052338">
    <property type="entry name" value="Transposase_5"/>
</dbReference>
<dbReference type="Proteomes" id="UP000261640">
    <property type="component" value="Unplaced"/>
</dbReference>
<organism evidence="3 4">
    <name type="scientific">Mastacembelus armatus</name>
    <name type="common">zig-zag eel</name>
    <dbReference type="NCBI Taxonomy" id="205130"/>
    <lineage>
        <taxon>Eukaryota</taxon>
        <taxon>Metazoa</taxon>
        <taxon>Chordata</taxon>
        <taxon>Craniata</taxon>
        <taxon>Vertebrata</taxon>
        <taxon>Euteleostomi</taxon>
        <taxon>Actinopterygii</taxon>
        <taxon>Neopterygii</taxon>
        <taxon>Teleostei</taxon>
        <taxon>Neoteleostei</taxon>
        <taxon>Acanthomorphata</taxon>
        <taxon>Anabantaria</taxon>
        <taxon>Synbranchiformes</taxon>
        <taxon>Mastacembelidae</taxon>
        <taxon>Mastacembelus</taxon>
    </lineage>
</organism>
<dbReference type="Ensembl" id="ENSMAMT00000024895.2">
    <property type="protein sequence ID" value="ENSMAMP00000024275.1"/>
    <property type="gene ID" value="ENSMAMG00000016333.2"/>
</dbReference>